<keyword evidence="6 11" id="KW-0378">Hydrolase</keyword>
<accession>A0A1F5ZJN2</accession>
<evidence type="ECO:0000256" key="12">
    <source>
        <dbReference type="SAM" id="Phobius"/>
    </source>
</evidence>
<keyword evidence="5" id="KW-0479">Metal-binding</keyword>
<evidence type="ECO:0000256" key="11">
    <source>
        <dbReference type="RuleBase" id="RU003983"/>
    </source>
</evidence>
<comment type="subcellular location">
    <subcellularLocation>
        <location evidence="1">Cell membrane</location>
        <topology evidence="1">Multi-pass membrane protein</topology>
    </subcellularLocation>
</comment>
<keyword evidence="7 11" id="KW-0862">Zinc</keyword>
<comment type="caution">
    <text evidence="14">The sequence shown here is derived from an EMBL/GenBank/DDBJ whole genome shotgun (WGS) entry which is preliminary data.</text>
</comment>
<gene>
    <name evidence="14" type="ORF">A3D77_04280</name>
</gene>
<reference evidence="14 15" key="1">
    <citation type="journal article" date="2016" name="Nat. Commun.">
        <title>Thousands of microbial genomes shed light on interconnected biogeochemical processes in an aquifer system.</title>
        <authorList>
            <person name="Anantharaman K."/>
            <person name="Brown C.T."/>
            <person name="Hug L.A."/>
            <person name="Sharon I."/>
            <person name="Castelle C.J."/>
            <person name="Probst A.J."/>
            <person name="Thomas B.C."/>
            <person name="Singh A."/>
            <person name="Wilkins M.J."/>
            <person name="Karaoz U."/>
            <person name="Brodie E.L."/>
            <person name="Williams K.H."/>
            <person name="Hubbard S.S."/>
            <person name="Banfield J.F."/>
        </authorList>
    </citation>
    <scope>NUCLEOTIDE SEQUENCE [LARGE SCALE GENOMIC DNA]</scope>
</reference>
<evidence type="ECO:0000256" key="10">
    <source>
        <dbReference type="ARBA" id="ARBA00023136"/>
    </source>
</evidence>
<evidence type="ECO:0000313" key="14">
    <source>
        <dbReference type="EMBL" id="OGG12534.1"/>
    </source>
</evidence>
<keyword evidence="3 11" id="KW-0645">Protease</keyword>
<keyword evidence="2" id="KW-1003">Cell membrane</keyword>
<feature type="domain" description="Peptidase M48" evidence="13">
    <location>
        <begin position="2"/>
        <end position="166"/>
    </location>
</feature>
<feature type="transmembrane region" description="Helical" evidence="12">
    <location>
        <begin position="24"/>
        <end position="43"/>
    </location>
</feature>
<protein>
    <recommendedName>
        <fullName evidence="13">Peptidase M48 domain-containing protein</fullName>
    </recommendedName>
</protein>
<dbReference type="STRING" id="1798382.A3D77_04280"/>
<dbReference type="PANTHER" id="PTHR43221:SF1">
    <property type="entry name" value="PROTEASE HTPX"/>
    <property type="match status" value="1"/>
</dbReference>
<dbReference type="Proteomes" id="UP000176923">
    <property type="component" value="Unassembled WGS sequence"/>
</dbReference>
<feature type="transmembrane region" description="Helical" evidence="12">
    <location>
        <begin position="63"/>
        <end position="85"/>
    </location>
</feature>
<dbReference type="PANTHER" id="PTHR43221">
    <property type="entry name" value="PROTEASE HTPX"/>
    <property type="match status" value="1"/>
</dbReference>
<dbReference type="InterPro" id="IPR001915">
    <property type="entry name" value="Peptidase_M48"/>
</dbReference>
<name>A0A1F5ZJN2_9BACT</name>
<evidence type="ECO:0000256" key="9">
    <source>
        <dbReference type="ARBA" id="ARBA00023049"/>
    </source>
</evidence>
<evidence type="ECO:0000256" key="7">
    <source>
        <dbReference type="ARBA" id="ARBA00022833"/>
    </source>
</evidence>
<dbReference type="AlphaFoldDB" id="A0A1F5ZJN2"/>
<dbReference type="EMBL" id="MFJL01000044">
    <property type="protein sequence ID" value="OGG12534.1"/>
    <property type="molecule type" value="Genomic_DNA"/>
</dbReference>
<evidence type="ECO:0000256" key="3">
    <source>
        <dbReference type="ARBA" id="ARBA00022670"/>
    </source>
</evidence>
<evidence type="ECO:0000313" key="15">
    <source>
        <dbReference type="Proteomes" id="UP000176923"/>
    </source>
</evidence>
<dbReference type="Pfam" id="PF01435">
    <property type="entry name" value="Peptidase_M48"/>
    <property type="match status" value="1"/>
</dbReference>
<organism evidence="14 15">
    <name type="scientific">Candidatus Gottesmanbacteria bacterium RIFCSPHIGHO2_02_FULL_39_11</name>
    <dbReference type="NCBI Taxonomy" id="1798382"/>
    <lineage>
        <taxon>Bacteria</taxon>
        <taxon>Candidatus Gottesmaniibacteriota</taxon>
    </lineage>
</organism>
<evidence type="ECO:0000256" key="1">
    <source>
        <dbReference type="ARBA" id="ARBA00004651"/>
    </source>
</evidence>
<dbReference type="GO" id="GO:0006508">
    <property type="term" value="P:proteolysis"/>
    <property type="evidence" value="ECO:0007669"/>
    <property type="project" value="UniProtKB-KW"/>
</dbReference>
<dbReference type="GO" id="GO:0005886">
    <property type="term" value="C:plasma membrane"/>
    <property type="evidence" value="ECO:0007669"/>
    <property type="project" value="UniProtKB-SubCell"/>
</dbReference>
<dbReference type="InterPro" id="IPR050083">
    <property type="entry name" value="HtpX_protease"/>
</dbReference>
<evidence type="ECO:0000256" key="8">
    <source>
        <dbReference type="ARBA" id="ARBA00022989"/>
    </source>
</evidence>
<proteinExistence type="inferred from homology"/>
<sequence>MSKQETEGVLAHELSHVKNFDTRLMMILSVLVGLVAFLSDWFIRSIIWGGRKQDNDKGGGTVLLLAGIIFAILSPIVATLIQLAVSRNREYLADADGAVFTEHPDALASALTKIAGDIKPMEHASNATAHLYFTNPFKGKEATIWFSSLFNTHPPIENRIKILKEMSI</sequence>
<keyword evidence="4 12" id="KW-0812">Transmembrane</keyword>
<evidence type="ECO:0000256" key="4">
    <source>
        <dbReference type="ARBA" id="ARBA00022692"/>
    </source>
</evidence>
<keyword evidence="10 12" id="KW-0472">Membrane</keyword>
<dbReference type="GO" id="GO:0046872">
    <property type="term" value="F:metal ion binding"/>
    <property type="evidence" value="ECO:0007669"/>
    <property type="project" value="UniProtKB-KW"/>
</dbReference>
<dbReference type="Gene3D" id="3.30.2010.10">
    <property type="entry name" value="Metalloproteases ('zincins'), catalytic domain"/>
    <property type="match status" value="1"/>
</dbReference>
<evidence type="ECO:0000256" key="2">
    <source>
        <dbReference type="ARBA" id="ARBA00022475"/>
    </source>
</evidence>
<evidence type="ECO:0000256" key="6">
    <source>
        <dbReference type="ARBA" id="ARBA00022801"/>
    </source>
</evidence>
<evidence type="ECO:0000259" key="13">
    <source>
        <dbReference type="Pfam" id="PF01435"/>
    </source>
</evidence>
<comment type="cofactor">
    <cofactor evidence="11">
        <name>Zn(2+)</name>
        <dbReference type="ChEBI" id="CHEBI:29105"/>
    </cofactor>
    <text evidence="11">Binds 1 zinc ion per subunit.</text>
</comment>
<keyword evidence="8 12" id="KW-1133">Transmembrane helix</keyword>
<comment type="similarity">
    <text evidence="11">Belongs to the peptidase M48 family.</text>
</comment>
<keyword evidence="9 11" id="KW-0482">Metalloprotease</keyword>
<dbReference type="GO" id="GO:0004222">
    <property type="term" value="F:metalloendopeptidase activity"/>
    <property type="evidence" value="ECO:0007669"/>
    <property type="project" value="InterPro"/>
</dbReference>
<evidence type="ECO:0000256" key="5">
    <source>
        <dbReference type="ARBA" id="ARBA00022723"/>
    </source>
</evidence>